<dbReference type="RefSeq" id="WP_108153417.1">
    <property type="nucleotide sequence ID" value="NZ_CP026304.1"/>
</dbReference>
<dbReference type="OrthoDB" id="4198022at2"/>
<dbReference type="GeneID" id="55659859"/>
<accession>A0A2R4TAI3</accession>
<dbReference type="AlphaFoldDB" id="A0A2R4TAI3"/>
<gene>
    <name evidence="1" type="ORF">SLUN_31925</name>
</gene>
<reference evidence="1 2" key="1">
    <citation type="submission" date="2018-01" db="EMBL/GenBank/DDBJ databases">
        <title>Complete genome sequence of Streptomyces lunaelactis MM109T, a Ferroverdin A producer isolated from cave moonmilk deposits.</title>
        <authorList>
            <person name="Naome A."/>
            <person name="Martinet L."/>
            <person name="Maciejewska M."/>
            <person name="Anderssen S."/>
            <person name="Adam D."/>
            <person name="Tenconi E."/>
            <person name="Deflandre B."/>
            <person name="Arguelles-Arias A."/>
            <person name="Calusinska M."/>
            <person name="Copieters W."/>
            <person name="Karim L."/>
            <person name="Hanikenne M."/>
            <person name="Baurain D."/>
            <person name="van Wezel G."/>
            <person name="Smargiasso N."/>
            <person name="de Pauw E."/>
            <person name="Delfosse P."/>
            <person name="Rigali S."/>
        </authorList>
    </citation>
    <scope>NUCLEOTIDE SEQUENCE [LARGE SCALE GENOMIC DNA]</scope>
    <source>
        <strain evidence="1 2">MM109</strain>
    </source>
</reference>
<keyword evidence="2" id="KW-1185">Reference proteome</keyword>
<dbReference type="Proteomes" id="UP000244201">
    <property type="component" value="Chromosome"/>
</dbReference>
<evidence type="ECO:0000313" key="2">
    <source>
        <dbReference type="Proteomes" id="UP000244201"/>
    </source>
</evidence>
<dbReference type="EMBL" id="CP026304">
    <property type="protein sequence ID" value="AVZ76128.1"/>
    <property type="molecule type" value="Genomic_DNA"/>
</dbReference>
<name>A0A2R4TAI3_9ACTN</name>
<protein>
    <submittedName>
        <fullName evidence="1">Uncharacterized protein</fullName>
    </submittedName>
</protein>
<proteinExistence type="predicted"/>
<evidence type="ECO:0000313" key="1">
    <source>
        <dbReference type="EMBL" id="AVZ76128.1"/>
    </source>
</evidence>
<dbReference type="KEGG" id="slk:SLUN_31925"/>
<organism evidence="1 2">
    <name type="scientific">Streptomyces lunaelactis</name>
    <dbReference type="NCBI Taxonomy" id="1535768"/>
    <lineage>
        <taxon>Bacteria</taxon>
        <taxon>Bacillati</taxon>
        <taxon>Actinomycetota</taxon>
        <taxon>Actinomycetes</taxon>
        <taxon>Kitasatosporales</taxon>
        <taxon>Streptomycetaceae</taxon>
        <taxon>Streptomyces</taxon>
    </lineage>
</organism>
<sequence>MTDQDALRTTFSFAPPVNDAAAWHLQLDDLAAKITEAFPGASTSLGGDLGPRSADALSFEVPLGDGVWLEGLATTPYPEIGSVMVMQASAAEAAQFAAWLRDSIVPSPYLVHFTSELALNNGDDAYWVLPPHGSVAEIAQTLQQHIDSTDRL</sequence>